<sequence>MGYPMPRHKREPGTLPRPLAVLGGLALVAATGVAIRFLPAGAASPPPPVRQPPVAQPSPSVSSAAVPERKVPFVGFVDTAREPDFDLSAESRRTGVRHYLLGHLVAGGDDGCAPKWAGPRATLHPDADGGDPPAPDADRGDPPAPDADRGDPPAPDADRGDPLDPGDNPVANRIGRLRALGGDAAPTFGGPGVEELAVTCTRPGGLAAAYRRVVGAFDAKAVDFEVRDSEDGAAVLRRARAIRAMQRERPLRVSFTLPLRPYGLNAADVAMLRTTHKAGAEIGTVNVLADMESHTAPSGRLRRLAAAVQLAKDQIAQAQDLPDRGQAWRRIALTPVLAGKGDLSELDARTLAGYAARHGLAWLSLRGVPPSPDVARILRGP</sequence>
<gene>
    <name evidence="2" type="ORF">EDD27_5840</name>
</gene>
<protein>
    <recommendedName>
        <fullName evidence="4">Glycosyl hydrolase family 18 (Putative chitinase)</fullName>
    </recommendedName>
</protein>
<feature type="region of interest" description="Disordered" evidence="1">
    <location>
        <begin position="116"/>
        <end position="173"/>
    </location>
</feature>
<proteinExistence type="predicted"/>
<accession>A0A438MBR3</accession>
<dbReference type="PANTHER" id="PTHR42976">
    <property type="entry name" value="BIFUNCTIONAL CHITINASE/LYSOZYME-RELATED"/>
    <property type="match status" value="1"/>
</dbReference>
<reference evidence="2 3" key="1">
    <citation type="submission" date="2019-01" db="EMBL/GenBank/DDBJ databases">
        <title>Sequencing the genomes of 1000 actinobacteria strains.</title>
        <authorList>
            <person name="Klenk H.-P."/>
        </authorList>
    </citation>
    <scope>NUCLEOTIDE SEQUENCE [LARGE SCALE GENOMIC DNA]</scope>
    <source>
        <strain evidence="2 3">DSM 43925</strain>
    </source>
</reference>
<comment type="caution">
    <text evidence="2">The sequence shown here is derived from an EMBL/GenBank/DDBJ whole genome shotgun (WGS) entry which is preliminary data.</text>
</comment>
<dbReference type="Gene3D" id="3.20.20.80">
    <property type="entry name" value="Glycosidases"/>
    <property type="match status" value="1"/>
</dbReference>
<feature type="compositionally biased region" description="Pro residues" evidence="1">
    <location>
        <begin position="44"/>
        <end position="56"/>
    </location>
</feature>
<dbReference type="PANTHER" id="PTHR42976:SF1">
    <property type="entry name" value="GH18 DOMAIN-CONTAINING PROTEIN-RELATED"/>
    <property type="match status" value="1"/>
</dbReference>
<dbReference type="Proteomes" id="UP000284824">
    <property type="component" value="Unassembled WGS sequence"/>
</dbReference>
<dbReference type="EMBL" id="SAUN01000001">
    <property type="protein sequence ID" value="RVX43169.1"/>
    <property type="molecule type" value="Genomic_DNA"/>
</dbReference>
<keyword evidence="3" id="KW-1185">Reference proteome</keyword>
<feature type="region of interest" description="Disordered" evidence="1">
    <location>
        <begin position="44"/>
        <end position="65"/>
    </location>
</feature>
<evidence type="ECO:0000313" key="3">
    <source>
        <dbReference type="Proteomes" id="UP000284824"/>
    </source>
</evidence>
<evidence type="ECO:0008006" key="4">
    <source>
        <dbReference type="Google" id="ProtNLM"/>
    </source>
</evidence>
<evidence type="ECO:0000256" key="1">
    <source>
        <dbReference type="SAM" id="MobiDB-lite"/>
    </source>
</evidence>
<dbReference type="AlphaFoldDB" id="A0A438MBR3"/>
<organism evidence="2 3">
    <name type="scientific">Nonomuraea polychroma</name>
    <dbReference type="NCBI Taxonomy" id="46176"/>
    <lineage>
        <taxon>Bacteria</taxon>
        <taxon>Bacillati</taxon>
        <taxon>Actinomycetota</taxon>
        <taxon>Actinomycetes</taxon>
        <taxon>Streptosporangiales</taxon>
        <taxon>Streptosporangiaceae</taxon>
        <taxon>Nonomuraea</taxon>
    </lineage>
</organism>
<evidence type="ECO:0000313" key="2">
    <source>
        <dbReference type="EMBL" id="RVX43169.1"/>
    </source>
</evidence>
<feature type="compositionally biased region" description="Basic and acidic residues" evidence="1">
    <location>
        <begin position="136"/>
        <end position="162"/>
    </location>
</feature>
<name>A0A438MBR3_9ACTN</name>
<dbReference type="InterPro" id="IPR052750">
    <property type="entry name" value="GH18_Chitinase"/>
</dbReference>